<feature type="region of interest" description="Disordered" evidence="7">
    <location>
        <begin position="544"/>
        <end position="579"/>
    </location>
</feature>
<dbReference type="InterPro" id="IPR003439">
    <property type="entry name" value="ABC_transporter-like_ATP-bd"/>
</dbReference>
<organism evidence="9 10">
    <name type="scientific">Dyadobacter flavalbus</name>
    <dbReference type="NCBI Taxonomy" id="2579942"/>
    <lineage>
        <taxon>Bacteria</taxon>
        <taxon>Pseudomonadati</taxon>
        <taxon>Bacteroidota</taxon>
        <taxon>Cytophagia</taxon>
        <taxon>Cytophagales</taxon>
        <taxon>Spirosomataceae</taxon>
        <taxon>Dyadobacter</taxon>
    </lineage>
</organism>
<dbReference type="FunFam" id="3.40.50.300:FF:000011">
    <property type="entry name" value="Putative ABC transporter ATP-binding component"/>
    <property type="match status" value="1"/>
</dbReference>
<comment type="catalytic activity">
    <reaction evidence="4">
        <text>ATP + H2O = ADP + phosphate + H(+)</text>
        <dbReference type="Rhea" id="RHEA:13065"/>
        <dbReference type="ChEBI" id="CHEBI:15377"/>
        <dbReference type="ChEBI" id="CHEBI:15378"/>
        <dbReference type="ChEBI" id="CHEBI:30616"/>
        <dbReference type="ChEBI" id="CHEBI:43474"/>
        <dbReference type="ChEBI" id="CHEBI:456216"/>
    </reaction>
</comment>
<evidence type="ECO:0000256" key="5">
    <source>
        <dbReference type="ARBA" id="ARBA00061478"/>
    </source>
</evidence>
<dbReference type="EMBL" id="VBSN01000076">
    <property type="protein sequence ID" value="KAA6430364.1"/>
    <property type="molecule type" value="Genomic_DNA"/>
</dbReference>
<evidence type="ECO:0000256" key="2">
    <source>
        <dbReference type="ARBA" id="ARBA00022741"/>
    </source>
</evidence>
<dbReference type="InterPro" id="IPR032524">
    <property type="entry name" value="ABC_tran_C"/>
</dbReference>
<dbReference type="SMART" id="SM00382">
    <property type="entry name" value="AAA"/>
    <property type="match status" value="2"/>
</dbReference>
<keyword evidence="1" id="KW-0677">Repeat</keyword>
<dbReference type="Pfam" id="PF12848">
    <property type="entry name" value="ABC_tran_Xtn"/>
    <property type="match status" value="1"/>
</dbReference>
<feature type="coiled-coil region" evidence="6">
    <location>
        <begin position="244"/>
        <end position="278"/>
    </location>
</feature>
<sequence length="652" mass="73776">MIAITNLSYFLGDRALYDGASLHIKPKQKIGLIGLNGTGKSTLLRMINGEFQPDGGNISKAGDCTIGFLNQDLLSYQSDDSILSVAMQAFERQNLLQIQIDKILHDMEHNYTDALVDKLAKVQDEFDALDGYTIQSKAEAILEGLGFSTDDLHRPLRLFSGGWRMRVMLAKLLLQKPSLLMLDEPTNHLDLPSIQWVEKYVQSYEGAVIVVSHDRQFLDNTIDTTVEVSGGKLNYYAGNYSYYLEEKEERNEIQRGAYENQQAKIRQTERFIERFKAKATKSRQVQSRVKALDKMEVVDQVVDENAKVHFRFQFTTQPGRHVFQLEDASKAYGDKVILDSTNISMERGDKIALIGANGRGKSTVLRVVAGTEPIEGKRRLGHNVSFTFYAQHQLESLNINHNLIEELKYANPNKTETELRTVLGCFLFSGDDVFKKIKVLSGGEKSRVALAKVLLSQANFLLLDEPTNHLDMQSVNILIQALQQYEGSYIVVSHDRYFVENIANKIWYIEDHKIKEYPGTYEEYEIWVEERGLQSAVSEKAVVSSAPPQVKSNQQPAANSNPQKSNGKPVSNEDAQKLKKVQKQIEELEASIENLEIKKTETETKLADPKIYNDNAALAELNFSYSDIKKKLQQSTETWENLMLEVDELAGK</sequence>
<evidence type="ECO:0000256" key="4">
    <source>
        <dbReference type="ARBA" id="ARBA00049360"/>
    </source>
</evidence>
<feature type="domain" description="ABC transporter" evidence="8">
    <location>
        <begin position="323"/>
        <end position="536"/>
    </location>
</feature>
<dbReference type="AlphaFoldDB" id="A0A5M8Q628"/>
<keyword evidence="6" id="KW-0175">Coiled coil</keyword>
<dbReference type="Gene3D" id="3.40.50.300">
    <property type="entry name" value="P-loop containing nucleotide triphosphate hydrolases"/>
    <property type="match status" value="2"/>
</dbReference>
<dbReference type="PROSITE" id="PS50893">
    <property type="entry name" value="ABC_TRANSPORTER_2"/>
    <property type="match status" value="2"/>
</dbReference>
<evidence type="ECO:0000256" key="1">
    <source>
        <dbReference type="ARBA" id="ARBA00022737"/>
    </source>
</evidence>
<keyword evidence="3 9" id="KW-0067">ATP-binding</keyword>
<dbReference type="RefSeq" id="WP_139014800.1">
    <property type="nucleotide sequence ID" value="NZ_VBSN01000076.1"/>
</dbReference>
<evidence type="ECO:0000256" key="3">
    <source>
        <dbReference type="ARBA" id="ARBA00022840"/>
    </source>
</evidence>
<evidence type="ECO:0000259" key="8">
    <source>
        <dbReference type="PROSITE" id="PS50893"/>
    </source>
</evidence>
<comment type="caution">
    <text evidence="9">The sequence shown here is derived from an EMBL/GenBank/DDBJ whole genome shotgun (WGS) entry which is preliminary data.</text>
</comment>
<proteinExistence type="inferred from homology"/>
<dbReference type="InterPro" id="IPR051309">
    <property type="entry name" value="ABCF_ATPase"/>
</dbReference>
<evidence type="ECO:0000256" key="6">
    <source>
        <dbReference type="SAM" id="Coils"/>
    </source>
</evidence>
<dbReference type="PROSITE" id="PS00211">
    <property type="entry name" value="ABC_TRANSPORTER_1"/>
    <property type="match status" value="2"/>
</dbReference>
<evidence type="ECO:0000313" key="9">
    <source>
        <dbReference type="EMBL" id="KAA6430364.1"/>
    </source>
</evidence>
<gene>
    <name evidence="9" type="ORF">FEM33_25505</name>
</gene>
<dbReference type="GO" id="GO:0003677">
    <property type="term" value="F:DNA binding"/>
    <property type="evidence" value="ECO:0007669"/>
    <property type="project" value="InterPro"/>
</dbReference>
<dbReference type="OrthoDB" id="1521973at2"/>
<dbReference type="GO" id="GO:0005524">
    <property type="term" value="F:ATP binding"/>
    <property type="evidence" value="ECO:0007669"/>
    <property type="project" value="UniProtKB-KW"/>
</dbReference>
<dbReference type="CDD" id="cd03221">
    <property type="entry name" value="ABCF_EF-3"/>
    <property type="match status" value="2"/>
</dbReference>
<dbReference type="InterPro" id="IPR037118">
    <property type="entry name" value="Val-tRNA_synth_C_sf"/>
</dbReference>
<keyword evidence="2" id="KW-0547">Nucleotide-binding</keyword>
<dbReference type="Pfam" id="PF00005">
    <property type="entry name" value="ABC_tran"/>
    <property type="match status" value="2"/>
</dbReference>
<keyword evidence="10" id="KW-1185">Reference proteome</keyword>
<comment type="similarity">
    <text evidence="5">Belongs to the ABC transporter superfamily. ABCF family. Uup subfamily.</text>
</comment>
<dbReference type="InterPro" id="IPR027417">
    <property type="entry name" value="P-loop_NTPase"/>
</dbReference>
<dbReference type="InterPro" id="IPR032781">
    <property type="entry name" value="ABC_tran_Xtn"/>
</dbReference>
<accession>A0A5M8Q628</accession>
<name>A0A5M8Q628_9BACT</name>
<dbReference type="InterPro" id="IPR017871">
    <property type="entry name" value="ABC_transporter-like_CS"/>
</dbReference>
<dbReference type="PANTHER" id="PTHR42855:SF2">
    <property type="entry name" value="DRUG RESISTANCE ABC TRANSPORTER,ATP-BINDING PROTEIN"/>
    <property type="match status" value="1"/>
</dbReference>
<feature type="domain" description="ABC transporter" evidence="8">
    <location>
        <begin position="2"/>
        <end position="255"/>
    </location>
</feature>
<dbReference type="Gene3D" id="1.10.287.380">
    <property type="entry name" value="Valyl-tRNA synthetase, C-terminal domain"/>
    <property type="match status" value="1"/>
</dbReference>
<dbReference type="GO" id="GO:0016887">
    <property type="term" value="F:ATP hydrolysis activity"/>
    <property type="evidence" value="ECO:0007669"/>
    <property type="project" value="InterPro"/>
</dbReference>
<dbReference type="FunFam" id="3.40.50.300:FF:000309">
    <property type="entry name" value="ABC transporter ATP-binding protein"/>
    <property type="match status" value="1"/>
</dbReference>
<evidence type="ECO:0000313" key="10">
    <source>
        <dbReference type="Proteomes" id="UP000323994"/>
    </source>
</evidence>
<reference evidence="9 10" key="1">
    <citation type="submission" date="2019-05" db="EMBL/GenBank/DDBJ databases">
        <authorList>
            <person name="Qu J.-H."/>
        </authorList>
    </citation>
    <scope>NUCLEOTIDE SEQUENCE [LARGE SCALE GENOMIC DNA]</scope>
    <source>
        <strain evidence="9 10">NS28</strain>
    </source>
</reference>
<protein>
    <submittedName>
        <fullName evidence="9">ABC-F family ATP-binding cassette domain-containing protein</fullName>
    </submittedName>
</protein>
<evidence type="ECO:0000256" key="7">
    <source>
        <dbReference type="SAM" id="MobiDB-lite"/>
    </source>
</evidence>
<dbReference type="Pfam" id="PF16326">
    <property type="entry name" value="ABC_tran_CTD"/>
    <property type="match status" value="1"/>
</dbReference>
<dbReference type="InterPro" id="IPR003593">
    <property type="entry name" value="AAA+_ATPase"/>
</dbReference>
<dbReference type="PANTHER" id="PTHR42855">
    <property type="entry name" value="ABC TRANSPORTER ATP-BINDING SUBUNIT"/>
    <property type="match status" value="1"/>
</dbReference>
<dbReference type="SUPFAM" id="SSF52540">
    <property type="entry name" value="P-loop containing nucleoside triphosphate hydrolases"/>
    <property type="match status" value="2"/>
</dbReference>
<feature type="compositionally biased region" description="Polar residues" evidence="7">
    <location>
        <begin position="550"/>
        <end position="569"/>
    </location>
</feature>
<dbReference type="Proteomes" id="UP000323994">
    <property type="component" value="Unassembled WGS sequence"/>
</dbReference>